<dbReference type="PANTHER" id="PTHR45624">
    <property type="entry name" value="MITOCHONDRIAL BASIC AMINO ACIDS TRANSPORTER-RELATED"/>
    <property type="match status" value="1"/>
</dbReference>
<feature type="repeat" description="Solcar" evidence="9">
    <location>
        <begin position="236"/>
        <end position="330"/>
    </location>
</feature>
<dbReference type="Pfam" id="PF00153">
    <property type="entry name" value="Mito_carr"/>
    <property type="match status" value="3"/>
</dbReference>
<reference evidence="12" key="1">
    <citation type="submission" date="2016-09" db="EMBL/GenBank/DDBJ databases">
        <authorList>
            <person name="Jeantristanb JTB J.-T."/>
            <person name="Ricardo R."/>
        </authorList>
    </citation>
    <scope>NUCLEOTIDE SEQUENCE [LARGE SCALE GENOMIC DNA]</scope>
</reference>
<keyword evidence="4 9" id="KW-0812">Transmembrane</keyword>
<keyword evidence="3 10" id="KW-0813">Transport</keyword>
<gene>
    <name evidence="11" type="ORF">BQ2448_1263</name>
</gene>
<feature type="repeat" description="Solcar" evidence="9">
    <location>
        <begin position="19"/>
        <end position="102"/>
    </location>
</feature>
<feature type="repeat" description="Solcar" evidence="9">
    <location>
        <begin position="115"/>
        <end position="224"/>
    </location>
</feature>
<keyword evidence="6" id="KW-1133">Transmembrane helix</keyword>
<proteinExistence type="inferred from homology"/>
<dbReference type="STRING" id="269621.A0A238FAR4"/>
<evidence type="ECO:0000256" key="2">
    <source>
        <dbReference type="ARBA" id="ARBA00006375"/>
    </source>
</evidence>
<evidence type="ECO:0000313" key="12">
    <source>
        <dbReference type="Proteomes" id="UP000198372"/>
    </source>
</evidence>
<evidence type="ECO:0000256" key="1">
    <source>
        <dbReference type="ARBA" id="ARBA00004225"/>
    </source>
</evidence>
<dbReference type="PROSITE" id="PS50920">
    <property type="entry name" value="SOLCAR"/>
    <property type="match status" value="3"/>
</dbReference>
<dbReference type="PANTHER" id="PTHR45624:SF12">
    <property type="entry name" value="MITOCHONDRIAL ORNITHINE TRANSPORTER 1"/>
    <property type="match status" value="1"/>
</dbReference>
<dbReference type="GO" id="GO:1990575">
    <property type="term" value="P:mitochondrial L-ornithine transmembrane transport"/>
    <property type="evidence" value="ECO:0007669"/>
    <property type="project" value="TreeGrafter"/>
</dbReference>
<evidence type="ECO:0000256" key="5">
    <source>
        <dbReference type="ARBA" id="ARBA00022737"/>
    </source>
</evidence>
<dbReference type="Gene3D" id="1.50.40.10">
    <property type="entry name" value="Mitochondrial carrier domain"/>
    <property type="match status" value="2"/>
</dbReference>
<evidence type="ECO:0000256" key="10">
    <source>
        <dbReference type="RuleBase" id="RU000488"/>
    </source>
</evidence>
<dbReference type="SUPFAM" id="SSF103506">
    <property type="entry name" value="Mitochondrial carrier"/>
    <property type="match status" value="1"/>
</dbReference>
<evidence type="ECO:0000256" key="3">
    <source>
        <dbReference type="ARBA" id="ARBA00022448"/>
    </source>
</evidence>
<keyword evidence="7" id="KW-0496">Mitochondrion</keyword>
<dbReference type="InterPro" id="IPR018108">
    <property type="entry name" value="MCP_transmembrane"/>
</dbReference>
<comment type="subcellular location">
    <subcellularLocation>
        <location evidence="1">Mitochondrion membrane</location>
        <topology evidence="1">Multi-pass membrane protein</topology>
    </subcellularLocation>
</comment>
<accession>A0A238FAR4</accession>
<comment type="similarity">
    <text evidence="2 10">Belongs to the mitochondrial carrier (TC 2.A.29) family.</text>
</comment>
<sequence length="357" mass="38376">MSAEPAIVDQVVAPSAGVGTIVKELAAGTIAGWAQVMTGQPFDIVKVRLQSSTQYSGALECATRILKDEGALAFYKGTTMPLVGIGVCVSLQFACLQAGKRFFASQNVGKVDPSLSLGQLYLAGAFAGVGNSITSTPVEHIRIRLQTQTTALYSGPVDAISKIYRTDGCARTANDACNASSLRHRDVWDVDRIRGIFKGQGITLLREFHGYGAYFLGYEAFVEYQLRSKNLTRKELPMASAALGGVAAGYAMWFTTYPIDVIKSRIQTDGFTSQAATAAKKYSGSWDCAKKLYKDAGLKGFTKGLTPTLIRRVCSNNSSQKDQSADLTPFECDVSFSSPVVNGVTFLVFEQVMQIIG</sequence>
<dbReference type="GO" id="GO:0031966">
    <property type="term" value="C:mitochondrial membrane"/>
    <property type="evidence" value="ECO:0007669"/>
    <property type="project" value="UniProtKB-SubCell"/>
</dbReference>
<keyword evidence="5" id="KW-0677">Repeat</keyword>
<evidence type="ECO:0000256" key="7">
    <source>
        <dbReference type="ARBA" id="ARBA00023128"/>
    </source>
</evidence>
<evidence type="ECO:0000256" key="6">
    <source>
        <dbReference type="ARBA" id="ARBA00022989"/>
    </source>
</evidence>
<keyword evidence="12" id="KW-1185">Reference proteome</keyword>
<dbReference type="InterPro" id="IPR050567">
    <property type="entry name" value="Mitochondrial_Carrier"/>
</dbReference>
<protein>
    <submittedName>
        <fullName evidence="11">BQ2448_1263 protein</fullName>
    </submittedName>
</protein>
<evidence type="ECO:0000313" key="11">
    <source>
        <dbReference type="EMBL" id="SCV69869.1"/>
    </source>
</evidence>
<dbReference type="Proteomes" id="UP000198372">
    <property type="component" value="Unassembled WGS sequence"/>
</dbReference>
<dbReference type="OrthoDB" id="409586at2759"/>
<evidence type="ECO:0000256" key="9">
    <source>
        <dbReference type="PROSITE-ProRule" id="PRU00282"/>
    </source>
</evidence>
<dbReference type="GO" id="GO:0000064">
    <property type="term" value="F:L-ornithine transmembrane transporter activity"/>
    <property type="evidence" value="ECO:0007669"/>
    <property type="project" value="TreeGrafter"/>
</dbReference>
<keyword evidence="8 9" id="KW-0472">Membrane</keyword>
<evidence type="ECO:0000256" key="4">
    <source>
        <dbReference type="ARBA" id="ARBA00022692"/>
    </source>
</evidence>
<dbReference type="InterPro" id="IPR023395">
    <property type="entry name" value="MCP_dom_sf"/>
</dbReference>
<evidence type="ECO:0000256" key="8">
    <source>
        <dbReference type="ARBA" id="ARBA00023136"/>
    </source>
</evidence>
<organism evidence="11 12">
    <name type="scientific">Microbotryum intermedium</name>
    <dbReference type="NCBI Taxonomy" id="269621"/>
    <lineage>
        <taxon>Eukaryota</taxon>
        <taxon>Fungi</taxon>
        <taxon>Dikarya</taxon>
        <taxon>Basidiomycota</taxon>
        <taxon>Pucciniomycotina</taxon>
        <taxon>Microbotryomycetes</taxon>
        <taxon>Microbotryales</taxon>
        <taxon>Microbotryaceae</taxon>
        <taxon>Microbotryum</taxon>
    </lineage>
</organism>
<dbReference type="EMBL" id="FMSP01000005">
    <property type="protein sequence ID" value="SCV69869.1"/>
    <property type="molecule type" value="Genomic_DNA"/>
</dbReference>
<dbReference type="AlphaFoldDB" id="A0A238FAR4"/>
<name>A0A238FAR4_9BASI</name>